<evidence type="ECO:0000313" key="14">
    <source>
        <dbReference type="Proteomes" id="UP000037848"/>
    </source>
</evidence>
<organism evidence="13 14">
    <name type="scientific">Pseudoalteromonas porphyrae</name>
    <dbReference type="NCBI Taxonomy" id="187330"/>
    <lineage>
        <taxon>Bacteria</taxon>
        <taxon>Pseudomonadati</taxon>
        <taxon>Pseudomonadota</taxon>
        <taxon>Gammaproteobacteria</taxon>
        <taxon>Alteromonadales</taxon>
        <taxon>Pseudoalteromonadaceae</taxon>
        <taxon>Pseudoalteromonas</taxon>
    </lineage>
</organism>
<comment type="subcellular location">
    <subcellularLocation>
        <location evidence="1">Cell membrane</location>
        <topology evidence="1">Multi-pass membrane protein</topology>
    </subcellularLocation>
</comment>
<evidence type="ECO:0000259" key="12">
    <source>
        <dbReference type="PROSITE" id="PS50885"/>
    </source>
</evidence>
<dbReference type="PATRIC" id="fig|187330.3.peg.3465"/>
<evidence type="ECO:0000256" key="3">
    <source>
        <dbReference type="ARBA" id="ARBA00022500"/>
    </source>
</evidence>
<dbReference type="CDD" id="cd06225">
    <property type="entry name" value="HAMP"/>
    <property type="match status" value="1"/>
</dbReference>
<evidence type="ECO:0000256" key="10">
    <source>
        <dbReference type="SAM" id="Phobius"/>
    </source>
</evidence>
<dbReference type="GO" id="GO:0007165">
    <property type="term" value="P:signal transduction"/>
    <property type="evidence" value="ECO:0007669"/>
    <property type="project" value="UniProtKB-KW"/>
</dbReference>
<keyword evidence="2" id="KW-1003">Cell membrane</keyword>
<feature type="transmembrane region" description="Helical" evidence="10">
    <location>
        <begin position="7"/>
        <end position="30"/>
    </location>
</feature>
<keyword evidence="3" id="KW-0145">Chemotaxis</keyword>
<evidence type="ECO:0000259" key="11">
    <source>
        <dbReference type="PROSITE" id="PS50111"/>
    </source>
</evidence>
<keyword evidence="14" id="KW-1185">Reference proteome</keyword>
<feature type="domain" description="Methyl-accepting transducer" evidence="11">
    <location>
        <begin position="354"/>
        <end position="590"/>
    </location>
</feature>
<dbReference type="STRING" id="187330.AMS58_13330"/>
<dbReference type="SUPFAM" id="SSF58104">
    <property type="entry name" value="Methyl-accepting chemotaxis protein (MCP) signaling domain"/>
    <property type="match status" value="1"/>
</dbReference>
<keyword evidence="5 10" id="KW-1133">Transmembrane helix</keyword>
<accession>A0A0N1ELN1</accession>
<dbReference type="Pfam" id="PF00015">
    <property type="entry name" value="MCPsignal"/>
    <property type="match status" value="1"/>
</dbReference>
<dbReference type="Proteomes" id="UP000037848">
    <property type="component" value="Unassembled WGS sequence"/>
</dbReference>
<dbReference type="GO" id="GO:0006935">
    <property type="term" value="P:chemotaxis"/>
    <property type="evidence" value="ECO:0007669"/>
    <property type="project" value="UniProtKB-KW"/>
</dbReference>
<comment type="similarity">
    <text evidence="8">Belongs to the methyl-accepting chemotaxis (MCP) protein family.</text>
</comment>
<dbReference type="EMBL" id="LHPH01000007">
    <property type="protein sequence ID" value="KPH63702.1"/>
    <property type="molecule type" value="Genomic_DNA"/>
</dbReference>
<dbReference type="InterPro" id="IPR003660">
    <property type="entry name" value="HAMP_dom"/>
</dbReference>
<protein>
    <submittedName>
        <fullName evidence="13">Chemotaxis protein</fullName>
    </submittedName>
</protein>
<dbReference type="CDD" id="cd12912">
    <property type="entry name" value="PDC2_MCP_like"/>
    <property type="match status" value="1"/>
</dbReference>
<evidence type="ECO:0000256" key="4">
    <source>
        <dbReference type="ARBA" id="ARBA00022692"/>
    </source>
</evidence>
<dbReference type="SUPFAM" id="SSF103190">
    <property type="entry name" value="Sensory domain-like"/>
    <property type="match status" value="1"/>
</dbReference>
<dbReference type="SMART" id="SM00304">
    <property type="entry name" value="HAMP"/>
    <property type="match status" value="1"/>
</dbReference>
<evidence type="ECO:0000256" key="1">
    <source>
        <dbReference type="ARBA" id="ARBA00004651"/>
    </source>
</evidence>
<feature type="domain" description="HAMP" evidence="12">
    <location>
        <begin position="295"/>
        <end position="349"/>
    </location>
</feature>
<dbReference type="CDD" id="cd12913">
    <property type="entry name" value="PDC1_MCP_like"/>
    <property type="match status" value="1"/>
</dbReference>
<dbReference type="Pfam" id="PF00672">
    <property type="entry name" value="HAMP"/>
    <property type="match status" value="1"/>
</dbReference>
<dbReference type="SMART" id="SM00283">
    <property type="entry name" value="MA"/>
    <property type="match status" value="1"/>
</dbReference>
<evidence type="ECO:0000256" key="5">
    <source>
        <dbReference type="ARBA" id="ARBA00022989"/>
    </source>
</evidence>
<dbReference type="PANTHER" id="PTHR32089:SF117">
    <property type="entry name" value="METHYL ACCEPTING SENSORY TRANSDUCER WITH CACHE_1 SMALL MOLECULE BINDING DOMAIN"/>
    <property type="match status" value="1"/>
</dbReference>
<reference evidence="13 14" key="1">
    <citation type="submission" date="2015-08" db="EMBL/GenBank/DDBJ databases">
        <title>Draft Genome Sequence of Pseudoalteromonas porphyrae UCD-SED14.</title>
        <authorList>
            <person name="Coil D.A."/>
            <person name="Jospin G."/>
            <person name="Lee R.D."/>
            <person name="Eisen J.A."/>
        </authorList>
    </citation>
    <scope>NUCLEOTIDE SEQUENCE [LARGE SCALE GENOMIC DNA]</scope>
    <source>
        <strain evidence="13 14">UCD-SED14</strain>
    </source>
</reference>
<evidence type="ECO:0000256" key="9">
    <source>
        <dbReference type="PROSITE-ProRule" id="PRU00284"/>
    </source>
</evidence>
<keyword evidence="6 10" id="KW-0472">Membrane</keyword>
<dbReference type="InterPro" id="IPR029151">
    <property type="entry name" value="Sensor-like_sf"/>
</dbReference>
<dbReference type="Gene3D" id="1.10.287.950">
    <property type="entry name" value="Methyl-accepting chemotaxis protein"/>
    <property type="match status" value="1"/>
</dbReference>
<dbReference type="RefSeq" id="WP_054205536.1">
    <property type="nucleotide sequence ID" value="NZ_LHPH01000007.1"/>
</dbReference>
<evidence type="ECO:0000256" key="2">
    <source>
        <dbReference type="ARBA" id="ARBA00022475"/>
    </source>
</evidence>
<dbReference type="FunFam" id="1.10.287.950:FF:000001">
    <property type="entry name" value="Methyl-accepting chemotaxis sensory transducer"/>
    <property type="match status" value="1"/>
</dbReference>
<comment type="caution">
    <text evidence="13">The sequence shown here is derived from an EMBL/GenBank/DDBJ whole genome shotgun (WGS) entry which is preliminary data.</text>
</comment>
<dbReference type="Gene3D" id="3.30.450.20">
    <property type="entry name" value="PAS domain"/>
    <property type="match status" value="2"/>
</dbReference>
<dbReference type="InterPro" id="IPR033479">
    <property type="entry name" value="dCache_1"/>
</dbReference>
<evidence type="ECO:0000256" key="7">
    <source>
        <dbReference type="ARBA" id="ARBA00023224"/>
    </source>
</evidence>
<dbReference type="PROSITE" id="PS50111">
    <property type="entry name" value="CHEMOTAXIS_TRANSDUC_2"/>
    <property type="match status" value="1"/>
</dbReference>
<dbReference type="PROSITE" id="PS50885">
    <property type="entry name" value="HAMP"/>
    <property type="match status" value="1"/>
</dbReference>
<proteinExistence type="inferred from homology"/>
<dbReference type="AlphaFoldDB" id="A0A0N1ELN1"/>
<evidence type="ECO:0000313" key="13">
    <source>
        <dbReference type="EMBL" id="KPH63702.1"/>
    </source>
</evidence>
<keyword evidence="4 10" id="KW-0812">Transmembrane</keyword>
<dbReference type="OrthoDB" id="2489132at2"/>
<dbReference type="Pfam" id="PF02743">
    <property type="entry name" value="dCache_1"/>
    <property type="match status" value="1"/>
</dbReference>
<name>A0A0N1ELN1_9GAMM</name>
<sequence length="626" mass="68294">MKIRTKFSIASGIVVFIVISLLATTTYLLVQQTLKKSTDAYVQDNASLLSQSISNWLVSKSAQVNVLKKQIESDFSKDNFQAGLENPAFSDDFSLMFGTLSDEKGLRSNDKQRVNPPGIDFKERPWYKLVQNNDAISFTAPYVDAATNELLLSVVTAINTSSGFQGVIGGDLSLNAIADSVNTINFNGNGLAFVVDGTGKIITHPTTSLSNKQTQNIYQKSPTESKQILEIEHEGQTKLLYFYPLSDNAGVDWSLAMLLDKDKVYESLTVFTTRTFFIAILSIAFCVLVIRTLATILLRPLDELEHAISEIASGGGDLTQRLTVTTEDECGVVAKSFNRFLSSLQILVTGVIDKANSVEAQSAAAKSLSTESSRSLNEQYQLIDSLATAMHEMSTTSSEIASSAQEAATSVTLVNDSTSSSKTLFEKTTSDITNLSDSISNSQELSNQLAEHSNSIEQILSVINNVAEQTNLLALNAAIEAARAGEQGRGFAVVADEVRTLASRTQSSTTEIKAMIEQIQLFSSKVQQAMEQSKQKASQCVEQTEVANQSLNTISMSVKDIMDRNFQIAAAIEEQSTVIEEINKNTINIKDISVQVDEFAKEQFETNTNLAENVNAQQDLLKKFIV</sequence>
<evidence type="ECO:0000256" key="8">
    <source>
        <dbReference type="ARBA" id="ARBA00029447"/>
    </source>
</evidence>
<dbReference type="InterPro" id="IPR004089">
    <property type="entry name" value="MCPsignal_dom"/>
</dbReference>
<dbReference type="CDD" id="cd11386">
    <property type="entry name" value="MCP_signal"/>
    <property type="match status" value="1"/>
</dbReference>
<evidence type="ECO:0000256" key="6">
    <source>
        <dbReference type="ARBA" id="ARBA00023136"/>
    </source>
</evidence>
<dbReference type="GO" id="GO:0005886">
    <property type="term" value="C:plasma membrane"/>
    <property type="evidence" value="ECO:0007669"/>
    <property type="project" value="UniProtKB-SubCell"/>
</dbReference>
<gene>
    <name evidence="13" type="ORF">ADS77_07185</name>
</gene>
<dbReference type="PANTHER" id="PTHR32089">
    <property type="entry name" value="METHYL-ACCEPTING CHEMOTAXIS PROTEIN MCPB"/>
    <property type="match status" value="1"/>
</dbReference>
<keyword evidence="7 9" id="KW-0807">Transducer</keyword>